<dbReference type="PROSITE" id="PS51199">
    <property type="entry name" value="SF4_HELICASE"/>
    <property type="match status" value="1"/>
</dbReference>
<feature type="domain" description="SF4 helicase" evidence="14">
    <location>
        <begin position="192"/>
        <end position="462"/>
    </location>
</feature>
<dbReference type="EMBL" id="BGZJ01000001">
    <property type="protein sequence ID" value="GBO92915.1"/>
    <property type="molecule type" value="Genomic_DNA"/>
</dbReference>
<evidence type="ECO:0000256" key="4">
    <source>
        <dbReference type="ARBA" id="ARBA00022741"/>
    </source>
</evidence>
<dbReference type="FunFam" id="1.10.860.10:FF:000001">
    <property type="entry name" value="Replicative DNA helicase"/>
    <property type="match status" value="1"/>
</dbReference>
<dbReference type="GO" id="GO:0005829">
    <property type="term" value="C:cytosol"/>
    <property type="evidence" value="ECO:0007669"/>
    <property type="project" value="TreeGrafter"/>
</dbReference>
<dbReference type="PANTHER" id="PTHR30153:SF2">
    <property type="entry name" value="REPLICATIVE DNA HELICASE"/>
    <property type="match status" value="1"/>
</dbReference>
<dbReference type="InterPro" id="IPR036185">
    <property type="entry name" value="DNA_heli_DnaB-like_N_sf"/>
</dbReference>
<dbReference type="EC" id="5.6.2.3" evidence="12 13"/>
<comment type="similarity">
    <text evidence="1 13">Belongs to the helicase family. DnaB subfamily.</text>
</comment>
<dbReference type="InterPro" id="IPR007694">
    <property type="entry name" value="DNA_helicase_DnaB-like_C"/>
</dbReference>
<keyword evidence="16" id="KW-1185">Reference proteome</keyword>
<gene>
    <name evidence="15" type="primary">dnaB</name>
    <name evidence="15" type="ORF">MESMUL_02690</name>
</gene>
<evidence type="ECO:0000256" key="7">
    <source>
        <dbReference type="ARBA" id="ARBA00022840"/>
    </source>
</evidence>
<dbReference type="Pfam" id="PF03796">
    <property type="entry name" value="DnaB_C"/>
    <property type="match status" value="1"/>
</dbReference>
<dbReference type="InterPro" id="IPR007693">
    <property type="entry name" value="DNA_helicase_DnaB-like_N"/>
</dbReference>
<dbReference type="Pfam" id="PF00772">
    <property type="entry name" value="DnaB"/>
    <property type="match status" value="1"/>
</dbReference>
<dbReference type="Proteomes" id="UP000266091">
    <property type="component" value="Unassembled WGS sequence"/>
</dbReference>
<dbReference type="AlphaFoldDB" id="A0A388S9H9"/>
<dbReference type="SUPFAM" id="SSF48024">
    <property type="entry name" value="N-terminal domain of DnaB helicase"/>
    <property type="match status" value="1"/>
</dbReference>
<dbReference type="Gene3D" id="3.40.50.300">
    <property type="entry name" value="P-loop containing nucleotide triphosphate hydrolases"/>
    <property type="match status" value="1"/>
</dbReference>
<keyword evidence="4 13" id="KW-0547">Nucleotide-binding</keyword>
<evidence type="ECO:0000313" key="15">
    <source>
        <dbReference type="EMBL" id="GBO92915.1"/>
    </source>
</evidence>
<comment type="caution">
    <text evidence="15">The sequence shown here is derived from an EMBL/GenBank/DDBJ whole genome shotgun (WGS) entry which is preliminary data.</text>
</comment>
<evidence type="ECO:0000256" key="6">
    <source>
        <dbReference type="ARBA" id="ARBA00022806"/>
    </source>
</evidence>
<dbReference type="OrthoDB" id="9773982at2"/>
<organism evidence="15 16">
    <name type="scientific">Mesosutterella multiformis</name>
    <dbReference type="NCBI Taxonomy" id="2259133"/>
    <lineage>
        <taxon>Bacteria</taxon>
        <taxon>Pseudomonadati</taxon>
        <taxon>Pseudomonadota</taxon>
        <taxon>Betaproteobacteria</taxon>
        <taxon>Burkholderiales</taxon>
        <taxon>Sutterellaceae</taxon>
        <taxon>Mesosutterella</taxon>
    </lineage>
</organism>
<evidence type="ECO:0000256" key="13">
    <source>
        <dbReference type="RuleBase" id="RU362085"/>
    </source>
</evidence>
<dbReference type="InterPro" id="IPR016136">
    <property type="entry name" value="DNA_helicase_N/primase_C"/>
</dbReference>
<dbReference type="GO" id="GO:0042802">
    <property type="term" value="F:identical protein binding"/>
    <property type="evidence" value="ECO:0007669"/>
    <property type="project" value="UniProtKB-ARBA"/>
</dbReference>
<evidence type="ECO:0000259" key="14">
    <source>
        <dbReference type="PROSITE" id="PS51199"/>
    </source>
</evidence>
<dbReference type="GO" id="GO:0006269">
    <property type="term" value="P:DNA replication, synthesis of primer"/>
    <property type="evidence" value="ECO:0007669"/>
    <property type="project" value="UniProtKB-UniRule"/>
</dbReference>
<name>A0A388S9H9_9BURK</name>
<dbReference type="Gene3D" id="1.10.860.10">
    <property type="entry name" value="DNAb Helicase, Chain A"/>
    <property type="match status" value="1"/>
</dbReference>
<protein>
    <recommendedName>
        <fullName evidence="12 13">Replicative DNA helicase</fullName>
        <ecNumber evidence="12 13">5.6.2.3</ecNumber>
    </recommendedName>
</protein>
<keyword evidence="9" id="KW-0413">Isomerase</keyword>
<dbReference type="InterPro" id="IPR003593">
    <property type="entry name" value="AAA+_ATPase"/>
</dbReference>
<keyword evidence="2 13" id="KW-0639">Primosome</keyword>
<keyword evidence="5 13" id="KW-0378">Hydrolase</keyword>
<evidence type="ECO:0000256" key="5">
    <source>
        <dbReference type="ARBA" id="ARBA00022801"/>
    </source>
</evidence>
<accession>A0A388S9H9</accession>
<comment type="catalytic activity">
    <reaction evidence="11 13">
        <text>ATP + H2O = ADP + phosphate + H(+)</text>
        <dbReference type="Rhea" id="RHEA:13065"/>
        <dbReference type="ChEBI" id="CHEBI:15377"/>
        <dbReference type="ChEBI" id="CHEBI:15378"/>
        <dbReference type="ChEBI" id="CHEBI:30616"/>
        <dbReference type="ChEBI" id="CHEBI:43474"/>
        <dbReference type="ChEBI" id="CHEBI:456216"/>
        <dbReference type="EC" id="5.6.2.3"/>
    </reaction>
</comment>
<dbReference type="PANTHER" id="PTHR30153">
    <property type="entry name" value="REPLICATIVE DNA HELICASE DNAB"/>
    <property type="match status" value="1"/>
</dbReference>
<keyword evidence="8 13" id="KW-0238">DNA-binding</keyword>
<dbReference type="GO" id="GO:0016887">
    <property type="term" value="F:ATP hydrolysis activity"/>
    <property type="evidence" value="ECO:0007669"/>
    <property type="project" value="RHEA"/>
</dbReference>
<dbReference type="NCBIfam" id="TIGR00665">
    <property type="entry name" value="DnaB"/>
    <property type="match status" value="1"/>
</dbReference>
<dbReference type="NCBIfam" id="NF004384">
    <property type="entry name" value="PRK05748.1"/>
    <property type="match status" value="1"/>
</dbReference>
<evidence type="ECO:0000256" key="11">
    <source>
        <dbReference type="ARBA" id="ARBA00048954"/>
    </source>
</evidence>
<dbReference type="InterPro" id="IPR027417">
    <property type="entry name" value="P-loop_NTPase"/>
</dbReference>
<dbReference type="GO" id="GO:0005524">
    <property type="term" value="F:ATP binding"/>
    <property type="evidence" value="ECO:0007669"/>
    <property type="project" value="UniProtKB-UniRule"/>
</dbReference>
<keyword evidence="7 13" id="KW-0067">ATP-binding</keyword>
<evidence type="ECO:0000313" key="16">
    <source>
        <dbReference type="Proteomes" id="UP000266091"/>
    </source>
</evidence>
<evidence type="ECO:0000256" key="12">
    <source>
        <dbReference type="NCBIfam" id="TIGR00665"/>
    </source>
</evidence>
<evidence type="ECO:0000256" key="8">
    <source>
        <dbReference type="ARBA" id="ARBA00023125"/>
    </source>
</evidence>
<dbReference type="FunFam" id="3.40.50.300:FF:000076">
    <property type="entry name" value="Replicative DNA helicase"/>
    <property type="match status" value="1"/>
</dbReference>
<dbReference type="RefSeq" id="WP_116269410.1">
    <property type="nucleotide sequence ID" value="NZ_BGZJ01000001.1"/>
</dbReference>
<keyword evidence="6 13" id="KW-0347">Helicase</keyword>
<dbReference type="SUPFAM" id="SSF52540">
    <property type="entry name" value="P-loop containing nucleoside triphosphate hydrolases"/>
    <property type="match status" value="1"/>
</dbReference>
<evidence type="ECO:0000256" key="9">
    <source>
        <dbReference type="ARBA" id="ARBA00023235"/>
    </source>
</evidence>
<dbReference type="GO" id="GO:1990077">
    <property type="term" value="C:primosome complex"/>
    <property type="evidence" value="ECO:0007669"/>
    <property type="project" value="UniProtKB-UniRule"/>
</dbReference>
<comment type="function">
    <text evidence="10 13">The main replicative DNA helicase, it participates in initiation and elongation during chromosome replication. Travels ahead of the DNA replisome, separating dsDNA into templates for DNA synthesis. A processive ATP-dependent 5'-3' DNA helicase it has DNA-dependent ATPase activity.</text>
</comment>
<dbReference type="GO" id="GO:0043139">
    <property type="term" value="F:5'-3' DNA helicase activity"/>
    <property type="evidence" value="ECO:0007669"/>
    <property type="project" value="UniProtKB-EC"/>
</dbReference>
<sequence length="474" mass="51959">MPDPFSSSDLPANSVRVPPHSVESEQTILGGLMLNTQAFDQISDIITAEDFYRADHRVIFDAIAALHLRGEPADVITVYNELERSGRADAAGGRPYLNALTSNSLGAGNIRTYAEIVRDCSMLRQLVSAADTIAASALAPEGRETKDIIDDAEKLVLQINESADRGNKGFVRLNKLAANVSDIVAERYRTKSANDVTGVSTGYRYLDQLTSGMQPGDLIIIAGRPSMGKTALALNIAEHVAMAGDNSWPVAVFSMEMSGEQLAMRLICSHGRLDAQKVRKGRLDEDGDWDRFTTAVADMEKAPLYIDDTPALSVTSLRSRARRLMAQTGQLGLIVVDYLQLMGGSYSRREENRATEISEISRGLKSLAKELRVPVIALSQLNRSVDGRPDKRPVMSDLRESGAIEQDADVIMFIYRDWVYNKESDPTLAEVIIGKQRNGPVGTVKLTFNGKYTSFENRAEVPEGYVPDDMQEPA</sequence>
<evidence type="ECO:0000256" key="3">
    <source>
        <dbReference type="ARBA" id="ARBA00022705"/>
    </source>
</evidence>
<evidence type="ECO:0000256" key="10">
    <source>
        <dbReference type="ARBA" id="ARBA00044932"/>
    </source>
</evidence>
<dbReference type="SMART" id="SM00382">
    <property type="entry name" value="AAA"/>
    <property type="match status" value="1"/>
</dbReference>
<dbReference type="InterPro" id="IPR007692">
    <property type="entry name" value="DNA_helicase_DnaB"/>
</dbReference>
<dbReference type="CDD" id="cd00984">
    <property type="entry name" value="DnaB_C"/>
    <property type="match status" value="1"/>
</dbReference>
<evidence type="ECO:0000256" key="2">
    <source>
        <dbReference type="ARBA" id="ARBA00022515"/>
    </source>
</evidence>
<evidence type="ECO:0000256" key="1">
    <source>
        <dbReference type="ARBA" id="ARBA00008428"/>
    </source>
</evidence>
<dbReference type="GO" id="GO:0003677">
    <property type="term" value="F:DNA binding"/>
    <property type="evidence" value="ECO:0007669"/>
    <property type="project" value="UniProtKB-UniRule"/>
</dbReference>
<keyword evidence="3 13" id="KW-0235">DNA replication</keyword>
<proteinExistence type="inferred from homology"/>
<reference evidence="15 16" key="1">
    <citation type="journal article" date="2018" name="Int. J. Syst. Evol. Microbiol.">
        <title>Mesosutterella multiformis gen. nov., sp. nov., a member of the family Sutterellaceae and Sutterella megalosphaeroides sp. nov., isolated from human faeces.</title>
        <authorList>
            <person name="Sakamoto M."/>
            <person name="Ikeyama N."/>
            <person name="Kunihiro T."/>
            <person name="Iino T."/>
            <person name="Yuki M."/>
            <person name="Ohkuma M."/>
        </authorList>
    </citation>
    <scope>NUCLEOTIDE SEQUENCE [LARGE SCALE GENOMIC DNA]</scope>
    <source>
        <strain evidence="15 16">4NBBH2</strain>
    </source>
</reference>